<evidence type="ECO:0000256" key="3">
    <source>
        <dbReference type="ARBA" id="ARBA00023015"/>
    </source>
</evidence>
<dbReference type="Gene3D" id="1.10.10.60">
    <property type="entry name" value="Homeodomain-like"/>
    <property type="match status" value="1"/>
</dbReference>
<name>A0ABU3H8V7_9BACL</name>
<accession>A0ABU3H8V7</accession>
<dbReference type="InterPro" id="IPR016220">
    <property type="entry name" value="Me-P-triester_DNA_alkyl-Trfase"/>
</dbReference>
<evidence type="ECO:0000256" key="2">
    <source>
        <dbReference type="ARBA" id="ARBA00022603"/>
    </source>
</evidence>
<keyword evidence="3" id="KW-0805">Transcription regulation</keyword>
<evidence type="ECO:0000256" key="1">
    <source>
        <dbReference type="ARBA" id="ARBA00001947"/>
    </source>
</evidence>
<evidence type="ECO:0000256" key="6">
    <source>
        <dbReference type="ARBA" id="ARBA00023163"/>
    </source>
</evidence>
<comment type="cofactor">
    <cofactor evidence="1">
        <name>Zn(2+)</name>
        <dbReference type="ChEBI" id="CHEBI:29105"/>
    </cofactor>
</comment>
<dbReference type="Proteomes" id="UP001248709">
    <property type="component" value="Unassembled WGS sequence"/>
</dbReference>
<dbReference type="SUPFAM" id="SSF57884">
    <property type="entry name" value="Ada DNA repair protein, N-terminal domain (N-Ada 10)"/>
    <property type="match status" value="1"/>
</dbReference>
<dbReference type="PRINTS" id="PR00032">
    <property type="entry name" value="HTHARAC"/>
</dbReference>
<evidence type="ECO:0000313" key="9">
    <source>
        <dbReference type="EMBL" id="MDT3427259.1"/>
    </source>
</evidence>
<protein>
    <submittedName>
        <fullName evidence="9">AraC family transcriptional regulator of adaptative response / methylphosphotriester-DNA alkyltransferase methyltransferase</fullName>
        <ecNumber evidence="9">2.1.1.-</ecNumber>
    </submittedName>
</protein>
<keyword evidence="9" id="KW-0808">Transferase</keyword>
<dbReference type="InterPro" id="IPR004026">
    <property type="entry name" value="Ada_DNA_repair_Zn-bd"/>
</dbReference>
<dbReference type="InterPro" id="IPR009057">
    <property type="entry name" value="Homeodomain-like_sf"/>
</dbReference>
<dbReference type="Gene3D" id="3.40.10.10">
    <property type="entry name" value="DNA Methylphosphotriester Repair Domain"/>
    <property type="match status" value="1"/>
</dbReference>
<dbReference type="GO" id="GO:0008168">
    <property type="term" value="F:methyltransferase activity"/>
    <property type="evidence" value="ECO:0007669"/>
    <property type="project" value="UniProtKB-KW"/>
</dbReference>
<feature type="region of interest" description="Disordered" evidence="7">
    <location>
        <begin position="179"/>
        <end position="200"/>
    </location>
</feature>
<comment type="caution">
    <text evidence="9">The sequence shown here is derived from an EMBL/GenBank/DDBJ whole genome shotgun (WGS) entry which is preliminary data.</text>
</comment>
<gene>
    <name evidence="9" type="ORF">J2Z22_002810</name>
</gene>
<dbReference type="PROSITE" id="PS01124">
    <property type="entry name" value="HTH_ARAC_FAMILY_2"/>
    <property type="match status" value="1"/>
</dbReference>
<dbReference type="Pfam" id="PF12833">
    <property type="entry name" value="HTH_18"/>
    <property type="match status" value="1"/>
</dbReference>
<sequence>MDQALFDLVYQAVARRDACYDGIYYTGVRTTGIVCRPSCRARTPRPDNVTFYPSLEAALQAGFRPCKRCRPDEGGPLRPDAALAAQADAVISAGYGERLTLNDLAGRLRVSPSHLHRVYKEVTGLTPAARLDRVRLDHACALLRLGRMSVSDIGGTVGFRSASHFAAWFHRHTGASPTEYRERVGGGMADEPEDNIPAYP</sequence>
<keyword evidence="4" id="KW-0238">DNA-binding</keyword>
<organism evidence="9 10">
    <name type="scientific">Paenibacillus forsythiae</name>
    <dbReference type="NCBI Taxonomy" id="365616"/>
    <lineage>
        <taxon>Bacteria</taxon>
        <taxon>Bacillati</taxon>
        <taxon>Bacillota</taxon>
        <taxon>Bacilli</taxon>
        <taxon>Bacillales</taxon>
        <taxon>Paenibacillaceae</taxon>
        <taxon>Paenibacillus</taxon>
    </lineage>
</organism>
<dbReference type="PANTHER" id="PTHR46796:SF2">
    <property type="entry name" value="TRANSCRIPTIONAL REGULATORY PROTEIN"/>
    <property type="match status" value="1"/>
</dbReference>
<dbReference type="InterPro" id="IPR018060">
    <property type="entry name" value="HTH_AraC"/>
</dbReference>
<dbReference type="Pfam" id="PF02805">
    <property type="entry name" value="Ada_Zn_binding"/>
    <property type="match status" value="1"/>
</dbReference>
<evidence type="ECO:0000259" key="8">
    <source>
        <dbReference type="PROSITE" id="PS01124"/>
    </source>
</evidence>
<dbReference type="SMART" id="SM00342">
    <property type="entry name" value="HTH_ARAC"/>
    <property type="match status" value="1"/>
</dbReference>
<dbReference type="InterPro" id="IPR050204">
    <property type="entry name" value="AraC_XylS_family_regulators"/>
</dbReference>
<keyword evidence="6" id="KW-0804">Transcription</keyword>
<evidence type="ECO:0000313" key="10">
    <source>
        <dbReference type="Proteomes" id="UP001248709"/>
    </source>
</evidence>
<evidence type="ECO:0000256" key="4">
    <source>
        <dbReference type="ARBA" id="ARBA00023125"/>
    </source>
</evidence>
<dbReference type="InterPro" id="IPR020449">
    <property type="entry name" value="Tscrpt_reg_AraC-type_HTH"/>
</dbReference>
<evidence type="ECO:0000256" key="5">
    <source>
        <dbReference type="ARBA" id="ARBA00023159"/>
    </source>
</evidence>
<dbReference type="InterPro" id="IPR035451">
    <property type="entry name" value="Ada-like_dom_sf"/>
</dbReference>
<keyword evidence="10" id="KW-1185">Reference proteome</keyword>
<dbReference type="PANTHER" id="PTHR46796">
    <property type="entry name" value="HTH-TYPE TRANSCRIPTIONAL ACTIVATOR RHAS-RELATED"/>
    <property type="match status" value="1"/>
</dbReference>
<dbReference type="GO" id="GO:0032259">
    <property type="term" value="P:methylation"/>
    <property type="evidence" value="ECO:0007669"/>
    <property type="project" value="UniProtKB-KW"/>
</dbReference>
<dbReference type="RefSeq" id="WP_312001132.1">
    <property type="nucleotide sequence ID" value="NZ_JAUSUY010000011.1"/>
</dbReference>
<keyword evidence="2 9" id="KW-0489">Methyltransferase</keyword>
<dbReference type="SUPFAM" id="SSF46689">
    <property type="entry name" value="Homeodomain-like"/>
    <property type="match status" value="2"/>
</dbReference>
<proteinExistence type="predicted"/>
<dbReference type="EC" id="2.1.1.-" evidence="9"/>
<evidence type="ECO:0000256" key="7">
    <source>
        <dbReference type="SAM" id="MobiDB-lite"/>
    </source>
</evidence>
<feature type="domain" description="HTH araC/xylS-type" evidence="8">
    <location>
        <begin position="85"/>
        <end position="183"/>
    </location>
</feature>
<keyword evidence="5" id="KW-0010">Activator</keyword>
<dbReference type="PIRSF" id="PIRSF000408">
    <property type="entry name" value="Alkyltransferas_AdaA"/>
    <property type="match status" value="1"/>
</dbReference>
<reference evidence="9 10" key="1">
    <citation type="submission" date="2023-07" db="EMBL/GenBank/DDBJ databases">
        <title>Genomic Encyclopedia of Type Strains, Phase IV (KMG-IV): sequencing the most valuable type-strain genomes for metagenomic binning, comparative biology and taxonomic classification.</title>
        <authorList>
            <person name="Goeker M."/>
        </authorList>
    </citation>
    <scope>NUCLEOTIDE SEQUENCE [LARGE SCALE GENOMIC DNA]</scope>
    <source>
        <strain evidence="9 10">T98</strain>
    </source>
</reference>
<dbReference type="EMBL" id="JAUSUY010000011">
    <property type="protein sequence ID" value="MDT3427259.1"/>
    <property type="molecule type" value="Genomic_DNA"/>
</dbReference>